<dbReference type="PANTHER" id="PTHR43381">
    <property type="entry name" value="TRANSLATION INITIATION FACTOR IF-2-RELATED"/>
    <property type="match status" value="1"/>
</dbReference>
<organism evidence="3 4">
    <name type="scientific">Taxus chinensis</name>
    <name type="common">Chinese yew</name>
    <name type="synonym">Taxus wallichiana var. chinensis</name>
    <dbReference type="NCBI Taxonomy" id="29808"/>
    <lineage>
        <taxon>Eukaryota</taxon>
        <taxon>Viridiplantae</taxon>
        <taxon>Streptophyta</taxon>
        <taxon>Embryophyta</taxon>
        <taxon>Tracheophyta</taxon>
        <taxon>Spermatophyta</taxon>
        <taxon>Pinopsida</taxon>
        <taxon>Pinidae</taxon>
        <taxon>Conifers II</taxon>
        <taxon>Cupressales</taxon>
        <taxon>Taxaceae</taxon>
        <taxon>Taxus</taxon>
    </lineage>
</organism>
<reference evidence="3 4" key="1">
    <citation type="journal article" date="2021" name="Nat. Plants">
        <title>The Taxus genome provides insights into paclitaxel biosynthesis.</title>
        <authorList>
            <person name="Xiong X."/>
            <person name="Gou J."/>
            <person name="Liao Q."/>
            <person name="Li Y."/>
            <person name="Zhou Q."/>
            <person name="Bi G."/>
            <person name="Li C."/>
            <person name="Du R."/>
            <person name="Wang X."/>
            <person name="Sun T."/>
            <person name="Guo L."/>
            <person name="Liang H."/>
            <person name="Lu P."/>
            <person name="Wu Y."/>
            <person name="Zhang Z."/>
            <person name="Ro D.K."/>
            <person name="Shang Y."/>
            <person name="Huang S."/>
            <person name="Yan J."/>
        </authorList>
    </citation>
    <scope>NUCLEOTIDE SEQUENCE [LARGE SCALE GENOMIC DNA]</scope>
    <source>
        <strain evidence="3">Ta-2019</strain>
    </source>
</reference>
<proteinExistence type="predicted"/>
<dbReference type="FunFam" id="2.40.30.10:FF:000008">
    <property type="entry name" value="Translation initiation factor IF-2"/>
    <property type="match status" value="1"/>
</dbReference>
<dbReference type="SUPFAM" id="SSF50447">
    <property type="entry name" value="Translation proteins"/>
    <property type="match status" value="1"/>
</dbReference>
<comment type="caution">
    <text evidence="3">The sequence shown here is derived from an EMBL/GenBank/DDBJ whole genome shotgun (WGS) entry which is preliminary data.</text>
</comment>
<evidence type="ECO:0000313" key="3">
    <source>
        <dbReference type="EMBL" id="KAH9324180.1"/>
    </source>
</evidence>
<dbReference type="PANTHER" id="PTHR43381:SF20">
    <property type="entry name" value="TRANSLATION INITIATION FACTOR IF-2, MITOCHONDRIAL"/>
    <property type="match status" value="1"/>
</dbReference>
<dbReference type="InterPro" id="IPR015760">
    <property type="entry name" value="TIF_IF2"/>
</dbReference>
<evidence type="ECO:0000313" key="4">
    <source>
        <dbReference type="Proteomes" id="UP000824469"/>
    </source>
</evidence>
<gene>
    <name evidence="3" type="ORF">KI387_004358</name>
</gene>
<dbReference type="GO" id="GO:0005737">
    <property type="term" value="C:cytoplasm"/>
    <property type="evidence" value="ECO:0007669"/>
    <property type="project" value="TreeGrafter"/>
</dbReference>
<feature type="non-terminal residue" evidence="3">
    <location>
        <position position="109"/>
    </location>
</feature>
<accession>A0AA38GNL0</accession>
<evidence type="ECO:0000256" key="1">
    <source>
        <dbReference type="ARBA" id="ARBA00022741"/>
    </source>
</evidence>
<dbReference type="GO" id="GO:0005525">
    <property type="term" value="F:GTP binding"/>
    <property type="evidence" value="ECO:0007669"/>
    <property type="project" value="UniProtKB-KW"/>
</dbReference>
<protein>
    <submittedName>
        <fullName evidence="3">Uncharacterized protein</fullName>
    </submittedName>
</protein>
<sequence>VVGEAQILSIFELKGRRKTKGNVKIAGCRVFDGHMTKTARLKVLRSGEVVFEGACESLCREKQNVEAVRKGNECSLIIEEWNDFEIRDVIQCIELVSRKPKFVSSESGV</sequence>
<dbReference type="InterPro" id="IPR009000">
    <property type="entry name" value="Transl_B-barrel_sf"/>
</dbReference>
<evidence type="ECO:0000256" key="2">
    <source>
        <dbReference type="ARBA" id="ARBA00023134"/>
    </source>
</evidence>
<dbReference type="EMBL" id="JAHRHJ020000002">
    <property type="protein sequence ID" value="KAH9324180.1"/>
    <property type="molecule type" value="Genomic_DNA"/>
</dbReference>
<name>A0AA38GNL0_TAXCH</name>
<keyword evidence="4" id="KW-1185">Reference proteome</keyword>
<dbReference type="AlphaFoldDB" id="A0AA38GNL0"/>
<dbReference type="OMA" id="NINIRLH"/>
<dbReference type="CDD" id="cd03692">
    <property type="entry name" value="mtIF2_IVc"/>
    <property type="match status" value="1"/>
</dbReference>
<dbReference type="GO" id="GO:0003743">
    <property type="term" value="F:translation initiation factor activity"/>
    <property type="evidence" value="ECO:0007669"/>
    <property type="project" value="TreeGrafter"/>
</dbReference>
<dbReference type="Proteomes" id="UP000824469">
    <property type="component" value="Unassembled WGS sequence"/>
</dbReference>
<dbReference type="Gene3D" id="2.40.30.10">
    <property type="entry name" value="Translation factors"/>
    <property type="match status" value="1"/>
</dbReference>
<keyword evidence="2" id="KW-0342">GTP-binding</keyword>
<keyword evidence="1" id="KW-0547">Nucleotide-binding</keyword>
<feature type="non-terminal residue" evidence="3">
    <location>
        <position position="1"/>
    </location>
</feature>